<dbReference type="EMBL" id="JAIRAU010000016">
    <property type="protein sequence ID" value="MBZ5710461.1"/>
    <property type="molecule type" value="Genomic_DNA"/>
</dbReference>
<evidence type="ECO:0000313" key="2">
    <source>
        <dbReference type="Proteomes" id="UP001139031"/>
    </source>
</evidence>
<name>A0ABS7TQY5_9BACT</name>
<sequence>MRAVGYWRDEWHGDYPEPQALVATDQDPGQLRRIADWLRRGEVFAAWRGLSFCRFDCGIADAHMGSRCLTDGVWVWPEGLAHYVEVHQLLLPDEFVERALRDAPIAGAVRAEVEPDDAFWIAWAADQGAVRRPGFRR</sequence>
<dbReference type="Proteomes" id="UP001139031">
    <property type="component" value="Unassembled WGS sequence"/>
</dbReference>
<organism evidence="1 2">
    <name type="scientific">Nannocystis pusilla</name>
    <dbReference type="NCBI Taxonomy" id="889268"/>
    <lineage>
        <taxon>Bacteria</taxon>
        <taxon>Pseudomonadati</taxon>
        <taxon>Myxococcota</taxon>
        <taxon>Polyangia</taxon>
        <taxon>Nannocystales</taxon>
        <taxon>Nannocystaceae</taxon>
        <taxon>Nannocystis</taxon>
    </lineage>
</organism>
<dbReference type="RefSeq" id="WP_224192230.1">
    <property type="nucleotide sequence ID" value="NZ_JAIRAU010000016.1"/>
</dbReference>
<protein>
    <submittedName>
        <fullName evidence="1">Uncharacterized protein</fullName>
    </submittedName>
</protein>
<evidence type="ECO:0000313" key="1">
    <source>
        <dbReference type="EMBL" id="MBZ5710461.1"/>
    </source>
</evidence>
<gene>
    <name evidence="1" type="ORF">K7C98_14460</name>
</gene>
<comment type="caution">
    <text evidence="1">The sequence shown here is derived from an EMBL/GenBank/DDBJ whole genome shotgun (WGS) entry which is preliminary data.</text>
</comment>
<accession>A0ABS7TQY5</accession>
<reference evidence="1" key="1">
    <citation type="submission" date="2021-08" db="EMBL/GenBank/DDBJ databases">
        <authorList>
            <person name="Stevens D.C."/>
        </authorList>
    </citation>
    <scope>NUCLEOTIDE SEQUENCE</scope>
    <source>
        <strain evidence="1">DSM 53165</strain>
    </source>
</reference>
<keyword evidence="2" id="KW-1185">Reference proteome</keyword>
<proteinExistence type="predicted"/>